<dbReference type="HOGENOM" id="CLU_2758069_0_0_1"/>
<accession>A0A0C2XCL6</accession>
<keyword evidence="2" id="KW-1185">Reference proteome</keyword>
<organism evidence="1 2">
    <name type="scientific">Hebeloma cylindrosporum</name>
    <dbReference type="NCBI Taxonomy" id="76867"/>
    <lineage>
        <taxon>Eukaryota</taxon>
        <taxon>Fungi</taxon>
        <taxon>Dikarya</taxon>
        <taxon>Basidiomycota</taxon>
        <taxon>Agaricomycotina</taxon>
        <taxon>Agaricomycetes</taxon>
        <taxon>Agaricomycetidae</taxon>
        <taxon>Agaricales</taxon>
        <taxon>Agaricineae</taxon>
        <taxon>Hymenogastraceae</taxon>
        <taxon>Hebeloma</taxon>
    </lineage>
</organism>
<evidence type="ECO:0000313" key="2">
    <source>
        <dbReference type="Proteomes" id="UP000053424"/>
    </source>
</evidence>
<dbReference type="Proteomes" id="UP000053424">
    <property type="component" value="Unassembled WGS sequence"/>
</dbReference>
<reference evidence="2" key="2">
    <citation type="submission" date="2015-01" db="EMBL/GenBank/DDBJ databases">
        <title>Evolutionary Origins and Diversification of the Mycorrhizal Mutualists.</title>
        <authorList>
            <consortium name="DOE Joint Genome Institute"/>
            <consortium name="Mycorrhizal Genomics Consortium"/>
            <person name="Kohler A."/>
            <person name="Kuo A."/>
            <person name="Nagy L.G."/>
            <person name="Floudas D."/>
            <person name="Copeland A."/>
            <person name="Barry K.W."/>
            <person name="Cichocki N."/>
            <person name="Veneault-Fourrey C."/>
            <person name="LaButti K."/>
            <person name="Lindquist E.A."/>
            <person name="Lipzen A."/>
            <person name="Lundell T."/>
            <person name="Morin E."/>
            <person name="Murat C."/>
            <person name="Riley R."/>
            <person name="Ohm R."/>
            <person name="Sun H."/>
            <person name="Tunlid A."/>
            <person name="Henrissat B."/>
            <person name="Grigoriev I.V."/>
            <person name="Hibbett D.S."/>
            <person name="Martin F."/>
        </authorList>
    </citation>
    <scope>NUCLEOTIDE SEQUENCE [LARGE SCALE GENOMIC DNA]</scope>
    <source>
        <strain evidence="2">h7</strain>
    </source>
</reference>
<name>A0A0C2XCL6_HEBCY</name>
<evidence type="ECO:0000313" key="1">
    <source>
        <dbReference type="EMBL" id="KIM35638.1"/>
    </source>
</evidence>
<dbReference type="AlphaFoldDB" id="A0A0C2XCL6"/>
<sequence>MCKSPLHLYLQPLSKLAASVRLSTQTYPTFSPIVPCRDGKPYLPRDHKWIVSDIRLFIFNSHSYSLFSSL</sequence>
<reference evidence="1 2" key="1">
    <citation type="submission" date="2014-04" db="EMBL/GenBank/DDBJ databases">
        <authorList>
            <consortium name="DOE Joint Genome Institute"/>
            <person name="Kuo A."/>
            <person name="Gay G."/>
            <person name="Dore J."/>
            <person name="Kohler A."/>
            <person name="Nagy L.G."/>
            <person name="Floudas D."/>
            <person name="Copeland A."/>
            <person name="Barry K.W."/>
            <person name="Cichocki N."/>
            <person name="Veneault-Fourrey C."/>
            <person name="LaButti K."/>
            <person name="Lindquist E.A."/>
            <person name="Lipzen A."/>
            <person name="Lundell T."/>
            <person name="Morin E."/>
            <person name="Murat C."/>
            <person name="Sun H."/>
            <person name="Tunlid A."/>
            <person name="Henrissat B."/>
            <person name="Grigoriev I.V."/>
            <person name="Hibbett D.S."/>
            <person name="Martin F."/>
            <person name="Nordberg H.P."/>
            <person name="Cantor M.N."/>
            <person name="Hua S.X."/>
        </authorList>
    </citation>
    <scope>NUCLEOTIDE SEQUENCE [LARGE SCALE GENOMIC DNA]</scope>
    <source>
        <strain evidence="2">h7</strain>
    </source>
</reference>
<protein>
    <submittedName>
        <fullName evidence="1">Uncharacterized protein</fullName>
    </submittedName>
</protein>
<dbReference type="EMBL" id="KN831817">
    <property type="protein sequence ID" value="KIM35638.1"/>
    <property type="molecule type" value="Genomic_DNA"/>
</dbReference>
<proteinExistence type="predicted"/>
<gene>
    <name evidence="1" type="ORF">M413DRAFT_347395</name>
</gene>